<feature type="signal peptide" evidence="1">
    <location>
        <begin position="1"/>
        <end position="24"/>
    </location>
</feature>
<accession>A0A518BEH5</accession>
<dbReference type="RefSeq" id="WP_145061938.1">
    <property type="nucleotide sequence ID" value="NZ_CP036287.1"/>
</dbReference>
<sequence precursor="true">MNLTTKLTLSTSLILCSGAPAADAQEVTATHATVMPLVLEPFQGSIVFATVLAPAAGENIVRTQLVTDWTTNGVQSAALFGMHLSANHEQGHVEWSVTGGDLGWGAPAGTYSTAVVTGALNGTVAAGFLPLTTFDLAMEAAGGGGLWGILSPDTKIIYYHGPRMDADQPAVSLVSGGVQSLALNAGPTVGPGLAYIVLGSATATAPGLELSGVHIPLAVDAYTNFTLTSANQGPLVGTLGVLDGAGRGTAQISIPAATDPGLAGTTLYHSMLLLDLPAGALLSASEAVALTLAP</sequence>
<dbReference type="EMBL" id="CP036287">
    <property type="protein sequence ID" value="QDU65388.1"/>
    <property type="molecule type" value="Genomic_DNA"/>
</dbReference>
<organism evidence="2 3">
    <name type="scientific">Engelhardtia mirabilis</name>
    <dbReference type="NCBI Taxonomy" id="2528011"/>
    <lineage>
        <taxon>Bacteria</taxon>
        <taxon>Pseudomonadati</taxon>
        <taxon>Planctomycetota</taxon>
        <taxon>Planctomycetia</taxon>
        <taxon>Planctomycetia incertae sedis</taxon>
        <taxon>Engelhardtia</taxon>
    </lineage>
</organism>
<evidence type="ECO:0000313" key="2">
    <source>
        <dbReference type="EMBL" id="QDU65388.1"/>
    </source>
</evidence>
<protein>
    <submittedName>
        <fullName evidence="2">Uncharacterized protein</fullName>
    </submittedName>
</protein>
<feature type="chain" id="PRO_5022087246" evidence="1">
    <location>
        <begin position="25"/>
        <end position="294"/>
    </location>
</feature>
<name>A0A518BEH5_9BACT</name>
<evidence type="ECO:0000256" key="1">
    <source>
        <dbReference type="SAM" id="SignalP"/>
    </source>
</evidence>
<keyword evidence="1" id="KW-0732">Signal</keyword>
<gene>
    <name evidence="2" type="ORF">Pla133_04530</name>
</gene>
<evidence type="ECO:0000313" key="3">
    <source>
        <dbReference type="Proteomes" id="UP000316921"/>
    </source>
</evidence>
<dbReference type="KEGG" id="pbap:Pla133_04530"/>
<dbReference type="AlphaFoldDB" id="A0A518BEH5"/>
<dbReference type="Proteomes" id="UP000316921">
    <property type="component" value="Chromosome"/>
</dbReference>
<proteinExistence type="predicted"/>
<keyword evidence="3" id="KW-1185">Reference proteome</keyword>
<reference evidence="2 3" key="1">
    <citation type="submission" date="2019-02" db="EMBL/GenBank/DDBJ databases">
        <title>Deep-cultivation of Planctomycetes and their phenomic and genomic characterization uncovers novel biology.</title>
        <authorList>
            <person name="Wiegand S."/>
            <person name="Jogler M."/>
            <person name="Boedeker C."/>
            <person name="Pinto D."/>
            <person name="Vollmers J."/>
            <person name="Rivas-Marin E."/>
            <person name="Kohn T."/>
            <person name="Peeters S.H."/>
            <person name="Heuer A."/>
            <person name="Rast P."/>
            <person name="Oberbeckmann S."/>
            <person name="Bunk B."/>
            <person name="Jeske O."/>
            <person name="Meyerdierks A."/>
            <person name="Storesund J.E."/>
            <person name="Kallscheuer N."/>
            <person name="Luecker S."/>
            <person name="Lage O.M."/>
            <person name="Pohl T."/>
            <person name="Merkel B.J."/>
            <person name="Hornburger P."/>
            <person name="Mueller R.-W."/>
            <person name="Bruemmer F."/>
            <person name="Labrenz M."/>
            <person name="Spormann A.M."/>
            <person name="Op den Camp H."/>
            <person name="Overmann J."/>
            <person name="Amann R."/>
            <person name="Jetten M.S.M."/>
            <person name="Mascher T."/>
            <person name="Medema M.H."/>
            <person name="Devos D.P."/>
            <person name="Kaster A.-K."/>
            <person name="Ovreas L."/>
            <person name="Rohde M."/>
            <person name="Galperin M.Y."/>
            <person name="Jogler C."/>
        </authorList>
    </citation>
    <scope>NUCLEOTIDE SEQUENCE [LARGE SCALE GENOMIC DNA]</scope>
    <source>
        <strain evidence="2 3">Pla133</strain>
    </source>
</reference>